<dbReference type="EMBL" id="CP027059">
    <property type="protein sequence ID" value="UQZ87671.1"/>
    <property type="molecule type" value="Genomic_DNA"/>
</dbReference>
<keyword evidence="3" id="KW-1003">Cell membrane</keyword>
<reference evidence="8" key="1">
    <citation type="submission" date="2018-02" db="EMBL/GenBank/DDBJ databases">
        <authorList>
            <person name="Kim S.-K."/>
            <person name="Jung H.-I."/>
            <person name="Lee S.-W."/>
        </authorList>
    </citation>
    <scope>NUCLEOTIDE SEQUENCE</scope>
    <source>
        <strain evidence="8">SK3146</strain>
    </source>
</reference>
<feature type="transmembrane region" description="Helical" evidence="7">
    <location>
        <begin position="210"/>
        <end position="238"/>
    </location>
</feature>
<keyword evidence="9" id="KW-1185">Reference proteome</keyword>
<dbReference type="PANTHER" id="PTHR23522">
    <property type="entry name" value="BLL5896 PROTEIN"/>
    <property type="match status" value="1"/>
</dbReference>
<organism evidence="8 9">
    <name type="scientific">Paenibacillus konkukensis</name>
    <dbReference type="NCBI Taxonomy" id="2020716"/>
    <lineage>
        <taxon>Bacteria</taxon>
        <taxon>Bacillati</taxon>
        <taxon>Bacillota</taxon>
        <taxon>Bacilli</taxon>
        <taxon>Bacillales</taxon>
        <taxon>Paenibacillaceae</taxon>
        <taxon>Paenibacillus</taxon>
    </lineage>
</organism>
<feature type="transmembrane region" description="Helical" evidence="7">
    <location>
        <begin position="157"/>
        <end position="178"/>
    </location>
</feature>
<feature type="transmembrane region" description="Helical" evidence="7">
    <location>
        <begin position="43"/>
        <end position="62"/>
    </location>
</feature>
<feature type="transmembrane region" description="Helical" evidence="7">
    <location>
        <begin position="244"/>
        <end position="264"/>
    </location>
</feature>
<dbReference type="InterPro" id="IPR036259">
    <property type="entry name" value="MFS_trans_sf"/>
</dbReference>
<evidence type="ECO:0000256" key="1">
    <source>
        <dbReference type="ARBA" id="ARBA00004651"/>
    </source>
</evidence>
<feature type="transmembrane region" description="Helical" evidence="7">
    <location>
        <begin position="337"/>
        <end position="355"/>
    </location>
</feature>
<keyword evidence="2" id="KW-0813">Transport</keyword>
<feature type="transmembrane region" description="Helical" evidence="7">
    <location>
        <begin position="98"/>
        <end position="119"/>
    </location>
</feature>
<name>A0ABY4S208_9BACL</name>
<evidence type="ECO:0000313" key="8">
    <source>
        <dbReference type="EMBL" id="UQZ87671.1"/>
    </source>
</evidence>
<evidence type="ECO:0000256" key="6">
    <source>
        <dbReference type="ARBA" id="ARBA00023136"/>
    </source>
</evidence>
<evidence type="ECO:0000313" key="9">
    <source>
        <dbReference type="Proteomes" id="UP001057134"/>
    </source>
</evidence>
<sequence>MKTIVVPRLLVMMFLQYFVQGAWNMTLGLVLSTFGLSSIIGTTYALLGIATILSPLFIGMIADRFIASQKIMGILHILNACVLLTIPAQIAAGHSTTFLILIFVVAILFYPTTGLSNSISFRHINGAKTFPLIRVFGTFGFMIIGFLLGQLGFSGSIMTFKIAAVSAIVLGLYCFTLPNTPAAGKGKKFLVRDLLCLDALSLFKDKNFSIFMACTIFLMIPKTAYSAYLPVFLGALGFKNAATIMQIGIATEVIFMFLLSFFLLKFGFKRIILWGALTWIARCLLFSFAVNDTGMIVIVIALALQGICWDFFFTAGDIYVDNKADITIKAQAQSLKFMISNGLGLLFASSVTGYLFNHTVTAQGAEALRQWQSFWMYPAAVAAVVSVVFFISFKDKGILFQKKAADKEALQEPSSV</sequence>
<evidence type="ECO:0000256" key="7">
    <source>
        <dbReference type="SAM" id="Phobius"/>
    </source>
</evidence>
<dbReference type="Pfam" id="PF03825">
    <property type="entry name" value="Nuc_H_symport"/>
    <property type="match status" value="1"/>
</dbReference>
<protein>
    <submittedName>
        <fullName evidence="8">Nucleoside transporter YegT</fullName>
    </submittedName>
</protein>
<dbReference type="Proteomes" id="UP001057134">
    <property type="component" value="Chromosome"/>
</dbReference>
<dbReference type="RefSeq" id="WP_249863111.1">
    <property type="nucleotide sequence ID" value="NZ_CP027059.1"/>
</dbReference>
<evidence type="ECO:0000256" key="2">
    <source>
        <dbReference type="ARBA" id="ARBA00022448"/>
    </source>
</evidence>
<feature type="transmembrane region" description="Helical" evidence="7">
    <location>
        <begin position="74"/>
        <end position="92"/>
    </location>
</feature>
<dbReference type="Gene3D" id="1.20.1250.20">
    <property type="entry name" value="MFS general substrate transporter like domains"/>
    <property type="match status" value="2"/>
</dbReference>
<feature type="transmembrane region" description="Helical" evidence="7">
    <location>
        <begin position="375"/>
        <end position="393"/>
    </location>
</feature>
<gene>
    <name evidence="8" type="primary">yegT_3</name>
    <name evidence="8" type="ORF">SK3146_06973</name>
</gene>
<accession>A0ABY4S208</accession>
<comment type="subcellular location">
    <subcellularLocation>
        <location evidence="1">Cell membrane</location>
        <topology evidence="1">Multi-pass membrane protein</topology>
    </subcellularLocation>
</comment>
<dbReference type="InterPro" id="IPR004740">
    <property type="entry name" value="Nuc_H_symport"/>
</dbReference>
<feature type="transmembrane region" description="Helical" evidence="7">
    <location>
        <begin position="9"/>
        <end position="31"/>
    </location>
</feature>
<evidence type="ECO:0000256" key="5">
    <source>
        <dbReference type="ARBA" id="ARBA00022989"/>
    </source>
</evidence>
<keyword evidence="4 7" id="KW-0812">Transmembrane</keyword>
<dbReference type="SUPFAM" id="SSF103473">
    <property type="entry name" value="MFS general substrate transporter"/>
    <property type="match status" value="1"/>
</dbReference>
<evidence type="ECO:0000256" key="3">
    <source>
        <dbReference type="ARBA" id="ARBA00022475"/>
    </source>
</evidence>
<reference evidence="8" key="2">
    <citation type="journal article" date="2021" name="J Anim Sci Technol">
        <title>Complete genome sequence of Paenibacillus konkukensis sp. nov. SK3146 as a potential probiotic strain.</title>
        <authorList>
            <person name="Jung H.I."/>
            <person name="Park S."/>
            <person name="Niu K.M."/>
            <person name="Lee S.W."/>
            <person name="Kothari D."/>
            <person name="Yi K.J."/>
            <person name="Kim S.K."/>
        </authorList>
    </citation>
    <scope>NUCLEOTIDE SEQUENCE</scope>
    <source>
        <strain evidence="8">SK3146</strain>
    </source>
</reference>
<feature type="transmembrane region" description="Helical" evidence="7">
    <location>
        <begin position="296"/>
        <end position="316"/>
    </location>
</feature>
<keyword evidence="5 7" id="KW-1133">Transmembrane helix</keyword>
<keyword evidence="6 7" id="KW-0472">Membrane</keyword>
<proteinExistence type="predicted"/>
<feature type="transmembrane region" description="Helical" evidence="7">
    <location>
        <begin position="131"/>
        <end position="151"/>
    </location>
</feature>
<feature type="transmembrane region" description="Helical" evidence="7">
    <location>
        <begin position="271"/>
        <end position="290"/>
    </location>
</feature>
<evidence type="ECO:0000256" key="4">
    <source>
        <dbReference type="ARBA" id="ARBA00022692"/>
    </source>
</evidence>
<dbReference type="PANTHER" id="PTHR23522:SF4">
    <property type="entry name" value="NUCLEOSIDE PERMEASE NUPG-RELATED"/>
    <property type="match status" value="1"/>
</dbReference>